<keyword evidence="2" id="KW-1185">Reference proteome</keyword>
<evidence type="ECO:0000313" key="2">
    <source>
        <dbReference type="Proteomes" id="UP000789920"/>
    </source>
</evidence>
<name>A0ACA9M1H1_9GLOM</name>
<dbReference type="EMBL" id="CAJVQC010006048">
    <property type="protein sequence ID" value="CAG8562088.1"/>
    <property type="molecule type" value="Genomic_DNA"/>
</dbReference>
<sequence>KTGQKHKIISTKSASDAVKQFVQFIESKDRSASSIIIDFSIYACDKELIFRDSYRHLVAVQLLLKREHIIAAYYKEINKIMEKNILIKSFDSNLTVELPPICPTAEENNEIFINKEQIGISTIKSLTKLLITLIPDLTTGDNPVLYQNDIIKIKLSGDG</sequence>
<proteinExistence type="predicted"/>
<accession>A0ACA9M1H1</accession>
<comment type="caution">
    <text evidence="1">The sequence shown here is derived from an EMBL/GenBank/DDBJ whole genome shotgun (WGS) entry which is preliminary data.</text>
</comment>
<organism evidence="1 2">
    <name type="scientific">Racocetra persica</name>
    <dbReference type="NCBI Taxonomy" id="160502"/>
    <lineage>
        <taxon>Eukaryota</taxon>
        <taxon>Fungi</taxon>
        <taxon>Fungi incertae sedis</taxon>
        <taxon>Mucoromycota</taxon>
        <taxon>Glomeromycotina</taxon>
        <taxon>Glomeromycetes</taxon>
        <taxon>Diversisporales</taxon>
        <taxon>Gigasporaceae</taxon>
        <taxon>Racocetra</taxon>
    </lineage>
</organism>
<reference evidence="1" key="1">
    <citation type="submission" date="2021-06" db="EMBL/GenBank/DDBJ databases">
        <authorList>
            <person name="Kallberg Y."/>
            <person name="Tangrot J."/>
            <person name="Rosling A."/>
        </authorList>
    </citation>
    <scope>NUCLEOTIDE SEQUENCE</scope>
    <source>
        <strain evidence="1">MA461A</strain>
    </source>
</reference>
<protein>
    <submittedName>
        <fullName evidence="1">24292_t:CDS:1</fullName>
    </submittedName>
</protein>
<gene>
    <name evidence="1" type="ORF">RPERSI_LOCUS4407</name>
</gene>
<feature type="non-terminal residue" evidence="1">
    <location>
        <position position="1"/>
    </location>
</feature>
<dbReference type="Proteomes" id="UP000789920">
    <property type="component" value="Unassembled WGS sequence"/>
</dbReference>
<evidence type="ECO:0000313" key="1">
    <source>
        <dbReference type="EMBL" id="CAG8562088.1"/>
    </source>
</evidence>